<dbReference type="OrthoDB" id="3218065at2759"/>
<evidence type="ECO:0008006" key="3">
    <source>
        <dbReference type="Google" id="ProtNLM"/>
    </source>
</evidence>
<name>A0A3N4J5C4_9PEZI</name>
<dbReference type="PANTHER" id="PTHR35871">
    <property type="entry name" value="EXPRESSED PROTEIN"/>
    <property type="match status" value="1"/>
</dbReference>
<dbReference type="PANTHER" id="PTHR35871:SF1">
    <property type="entry name" value="CXC1-LIKE CYSTEINE CLUSTER ASSOCIATED WITH KDZ TRANSPOSASES DOMAIN-CONTAINING PROTEIN"/>
    <property type="match status" value="1"/>
</dbReference>
<sequence length="261" mass="30363">MPVATEISFSSTFNTNDGRHQSWHSKDQVHLRKKARGKGITLSDCAKGLDPQRRHATEFFEYGKNNEGYWKSEHLITHIVDIVIPMIELLYLPESYSTLFFFDNATSHACFTPDALQMKAMNLGPGGDQAYMRNTVFLDIQTGTFKAQSMVFSADHDKFPSQLKGLREVLAEHGLWQNRLRLDCKDKHNACCTRYLLDFHCELNWIEYYWGWAKHFTQDNCGYHIKVLRETIPQALESVGNDVIWKFYCKSLRIMKAYKMD</sequence>
<dbReference type="Gene3D" id="3.30.420.10">
    <property type="entry name" value="Ribonuclease H-like superfamily/Ribonuclease H"/>
    <property type="match status" value="1"/>
</dbReference>
<proteinExistence type="predicted"/>
<evidence type="ECO:0000313" key="2">
    <source>
        <dbReference type="Proteomes" id="UP000276215"/>
    </source>
</evidence>
<gene>
    <name evidence="1" type="ORF">L873DRAFT_1831155</name>
</gene>
<dbReference type="AlphaFoldDB" id="A0A3N4J5C4"/>
<organism evidence="1 2">
    <name type="scientific">Choiromyces venosus 120613-1</name>
    <dbReference type="NCBI Taxonomy" id="1336337"/>
    <lineage>
        <taxon>Eukaryota</taxon>
        <taxon>Fungi</taxon>
        <taxon>Dikarya</taxon>
        <taxon>Ascomycota</taxon>
        <taxon>Pezizomycotina</taxon>
        <taxon>Pezizomycetes</taxon>
        <taxon>Pezizales</taxon>
        <taxon>Tuberaceae</taxon>
        <taxon>Choiromyces</taxon>
    </lineage>
</organism>
<reference evidence="1 2" key="1">
    <citation type="journal article" date="2018" name="Nat. Ecol. Evol.">
        <title>Pezizomycetes genomes reveal the molecular basis of ectomycorrhizal truffle lifestyle.</title>
        <authorList>
            <person name="Murat C."/>
            <person name="Payen T."/>
            <person name="Noel B."/>
            <person name="Kuo A."/>
            <person name="Morin E."/>
            <person name="Chen J."/>
            <person name="Kohler A."/>
            <person name="Krizsan K."/>
            <person name="Balestrini R."/>
            <person name="Da Silva C."/>
            <person name="Montanini B."/>
            <person name="Hainaut M."/>
            <person name="Levati E."/>
            <person name="Barry K.W."/>
            <person name="Belfiori B."/>
            <person name="Cichocki N."/>
            <person name="Clum A."/>
            <person name="Dockter R.B."/>
            <person name="Fauchery L."/>
            <person name="Guy J."/>
            <person name="Iotti M."/>
            <person name="Le Tacon F."/>
            <person name="Lindquist E.A."/>
            <person name="Lipzen A."/>
            <person name="Malagnac F."/>
            <person name="Mello A."/>
            <person name="Molinier V."/>
            <person name="Miyauchi S."/>
            <person name="Poulain J."/>
            <person name="Riccioni C."/>
            <person name="Rubini A."/>
            <person name="Sitrit Y."/>
            <person name="Splivallo R."/>
            <person name="Traeger S."/>
            <person name="Wang M."/>
            <person name="Zifcakova L."/>
            <person name="Wipf D."/>
            <person name="Zambonelli A."/>
            <person name="Paolocci F."/>
            <person name="Nowrousian M."/>
            <person name="Ottonello S."/>
            <person name="Baldrian P."/>
            <person name="Spatafora J.W."/>
            <person name="Henrissat B."/>
            <person name="Nagy L.G."/>
            <person name="Aury J.M."/>
            <person name="Wincker P."/>
            <person name="Grigoriev I.V."/>
            <person name="Bonfante P."/>
            <person name="Martin F.M."/>
        </authorList>
    </citation>
    <scope>NUCLEOTIDE SEQUENCE [LARGE SCALE GENOMIC DNA]</scope>
    <source>
        <strain evidence="1 2">120613-1</strain>
    </source>
</reference>
<dbReference type="STRING" id="1336337.A0A3N4J5C4"/>
<keyword evidence="2" id="KW-1185">Reference proteome</keyword>
<evidence type="ECO:0000313" key="1">
    <source>
        <dbReference type="EMBL" id="RPA92288.1"/>
    </source>
</evidence>
<protein>
    <recommendedName>
        <fullName evidence="3">Tc1-like transposase DDE domain-containing protein</fullName>
    </recommendedName>
</protein>
<dbReference type="EMBL" id="ML120477">
    <property type="protein sequence ID" value="RPA92288.1"/>
    <property type="molecule type" value="Genomic_DNA"/>
</dbReference>
<accession>A0A3N4J5C4</accession>
<dbReference type="Proteomes" id="UP000276215">
    <property type="component" value="Unassembled WGS sequence"/>
</dbReference>
<dbReference type="GO" id="GO:0003676">
    <property type="term" value="F:nucleic acid binding"/>
    <property type="evidence" value="ECO:0007669"/>
    <property type="project" value="InterPro"/>
</dbReference>
<dbReference type="InterPro" id="IPR036397">
    <property type="entry name" value="RNaseH_sf"/>
</dbReference>